<comment type="subunit">
    <text evidence="2">Homotetramer.</text>
</comment>
<evidence type="ECO:0000256" key="6">
    <source>
        <dbReference type="PIRSR" id="PIRSR004692-2"/>
    </source>
</evidence>
<keyword evidence="4 8" id="KW-0129">CBS domain</keyword>
<gene>
    <name evidence="11" type="primary">kdsD</name>
    <name evidence="11" type="ORF">ERCILAFE3058_647</name>
</gene>
<feature type="site" description="Catalytically relevant" evidence="7">
    <location>
        <position position="193"/>
    </location>
</feature>
<dbReference type="Gene3D" id="3.40.50.10490">
    <property type="entry name" value="Glucose-6-phosphate isomerase like protein, domain 1"/>
    <property type="match status" value="1"/>
</dbReference>
<evidence type="ECO:0000259" key="9">
    <source>
        <dbReference type="PROSITE" id="PS51371"/>
    </source>
</evidence>
<keyword evidence="6" id="KW-0479">Metal-binding</keyword>
<feature type="site" description="Catalytically relevant" evidence="7">
    <location>
        <position position="152"/>
    </location>
</feature>
<dbReference type="FunFam" id="3.40.50.10490:FF:000011">
    <property type="entry name" value="Arabinose 5-phosphate isomerase"/>
    <property type="match status" value="1"/>
</dbReference>
<dbReference type="PANTHER" id="PTHR42745">
    <property type="match status" value="1"/>
</dbReference>
<dbReference type="Gene3D" id="3.10.580.10">
    <property type="entry name" value="CBS-domain"/>
    <property type="match status" value="1"/>
</dbReference>
<dbReference type="GO" id="GO:0097367">
    <property type="term" value="F:carbohydrate derivative binding"/>
    <property type="evidence" value="ECO:0007669"/>
    <property type="project" value="InterPro"/>
</dbReference>
<accession>A0A451DDK2</accession>
<dbReference type="InterPro" id="IPR004800">
    <property type="entry name" value="KdsD/KpsF-type"/>
</dbReference>
<dbReference type="Pfam" id="PF01380">
    <property type="entry name" value="SIS"/>
    <property type="match status" value="1"/>
</dbReference>
<evidence type="ECO:0000256" key="5">
    <source>
        <dbReference type="PIRNR" id="PIRNR004692"/>
    </source>
</evidence>
<dbReference type="NCBIfam" id="NF008141">
    <property type="entry name" value="PRK10892.1"/>
    <property type="match status" value="1"/>
</dbReference>
<comment type="similarity">
    <text evidence="1 5">Belongs to the SIS family. GutQ/KpsF subfamily.</text>
</comment>
<dbReference type="GO" id="GO:0005975">
    <property type="term" value="P:carbohydrate metabolic process"/>
    <property type="evidence" value="ECO:0007669"/>
    <property type="project" value="InterPro"/>
</dbReference>
<dbReference type="InterPro" id="IPR000644">
    <property type="entry name" value="CBS_dom"/>
</dbReference>
<dbReference type="InterPro" id="IPR035474">
    <property type="entry name" value="SIS_Kpsf"/>
</dbReference>
<feature type="site" description="Catalytically relevant" evidence="7">
    <location>
        <position position="59"/>
    </location>
</feature>
<dbReference type="CDD" id="cd04604">
    <property type="entry name" value="CBS_pair_SIS_assoc"/>
    <property type="match status" value="1"/>
</dbReference>
<evidence type="ECO:0000256" key="3">
    <source>
        <dbReference type="ARBA" id="ARBA00022737"/>
    </source>
</evidence>
<dbReference type="SUPFAM" id="SSF53697">
    <property type="entry name" value="SIS domain"/>
    <property type="match status" value="1"/>
</dbReference>
<evidence type="ECO:0000259" key="10">
    <source>
        <dbReference type="PROSITE" id="PS51464"/>
    </source>
</evidence>
<dbReference type="Pfam" id="PF00571">
    <property type="entry name" value="CBS"/>
    <property type="match status" value="2"/>
</dbReference>
<feature type="binding site" evidence="6">
    <location>
        <position position="82"/>
    </location>
    <ligand>
        <name>Zn(2+)</name>
        <dbReference type="ChEBI" id="CHEBI:29105"/>
    </ligand>
</feature>
<dbReference type="GO" id="GO:1901135">
    <property type="term" value="P:carbohydrate derivative metabolic process"/>
    <property type="evidence" value="ECO:0007669"/>
    <property type="project" value="InterPro"/>
</dbReference>
<feature type="domain" description="CBS" evidence="9">
    <location>
        <begin position="279"/>
        <end position="330"/>
    </location>
</feature>
<dbReference type="PIRSF" id="PIRSF004692">
    <property type="entry name" value="KdsD_KpsF"/>
    <property type="match status" value="1"/>
</dbReference>
<keyword evidence="6" id="KW-0862">Zinc</keyword>
<keyword evidence="3" id="KW-0677">Repeat</keyword>
<proteinExistence type="inferred from homology"/>
<sequence length="330" mass="36107">MTHLSTEHPYDFQKTGKVVLQIVREGLQQLDQYINEDFVRACEIIFHCRGKVIIMGMGKSGHIGKKIASTFASTGTPAFFIHPAEANHGDLGMVCSDDIVIAISNSGESLEILTLIPILKRRHVILICMTSRPNSRMADAAEVHICTKVPQEACSLGLVPTSSSTATLVMGDALAVALLRAKGFTQKDFSLSHPGGALGRKLLIRVDNIMRVGHAIPYLHPDASLHQALLTMTSKKMGVIVICNTNKLIQGIFTDGDLRRLLDVGANINMHRIRISSIMTPVGVRIKPDTLVIEAMNVMQSKNITCIIIAEKNKLIGLVHIYDILRTNAF</sequence>
<dbReference type="InterPro" id="IPR001347">
    <property type="entry name" value="SIS_dom"/>
</dbReference>
<evidence type="ECO:0000256" key="4">
    <source>
        <dbReference type="ARBA" id="ARBA00023122"/>
    </source>
</evidence>
<evidence type="ECO:0000313" key="12">
    <source>
        <dbReference type="Proteomes" id="UP000294418"/>
    </source>
</evidence>
<dbReference type="EMBL" id="LR217720">
    <property type="protein sequence ID" value="VFP84562.1"/>
    <property type="molecule type" value="Genomic_DNA"/>
</dbReference>
<dbReference type="PROSITE" id="PS51464">
    <property type="entry name" value="SIS"/>
    <property type="match status" value="1"/>
</dbReference>
<dbReference type="AlphaFoldDB" id="A0A451DDK2"/>
<feature type="site" description="Catalytically relevant" evidence="7">
    <location>
        <position position="111"/>
    </location>
</feature>
<dbReference type="OrthoDB" id="9762536at2"/>
<dbReference type="InterPro" id="IPR050986">
    <property type="entry name" value="GutQ/KpsF_isomerases"/>
</dbReference>
<dbReference type="GO" id="GO:0019146">
    <property type="term" value="F:arabinose-5-phosphate isomerase activity"/>
    <property type="evidence" value="ECO:0007669"/>
    <property type="project" value="UniProtKB-EC"/>
</dbReference>
<protein>
    <recommendedName>
        <fullName evidence="5">Arabinose 5-phosphate isomerase</fullName>
        <shortName evidence="5">API</shortName>
        <ecNumber evidence="5">5.3.1.13</ecNumber>
    </recommendedName>
</protein>
<evidence type="ECO:0000256" key="7">
    <source>
        <dbReference type="PIRSR" id="PIRSR004692-3"/>
    </source>
</evidence>
<evidence type="ECO:0000313" key="11">
    <source>
        <dbReference type="EMBL" id="VFP84562.1"/>
    </source>
</evidence>
<dbReference type="PROSITE" id="PS51371">
    <property type="entry name" value="CBS"/>
    <property type="match status" value="2"/>
</dbReference>
<dbReference type="Proteomes" id="UP000294418">
    <property type="component" value="Chromosome"/>
</dbReference>
<evidence type="ECO:0000256" key="1">
    <source>
        <dbReference type="ARBA" id="ARBA00008165"/>
    </source>
</evidence>
<dbReference type="EC" id="5.3.1.13" evidence="5"/>
<reference evidence="11 12" key="1">
    <citation type="submission" date="2019-02" db="EMBL/GenBank/DDBJ databases">
        <authorList>
            <person name="Manzano-Marin A."/>
            <person name="Manzano-Marin A."/>
        </authorList>
    </citation>
    <scope>NUCLEOTIDE SEQUENCE [LARGE SCALE GENOMIC DNA]</scope>
    <source>
        <strain evidence="11 12">ErCilaricifoliae</strain>
    </source>
</reference>
<dbReference type="RefSeq" id="WP_157990002.1">
    <property type="nucleotide sequence ID" value="NZ_LR217720.1"/>
</dbReference>
<organism evidence="11 12">
    <name type="scientific">Candidatus Erwinia haradaeae</name>
    <dbReference type="NCBI Taxonomy" id="1922217"/>
    <lineage>
        <taxon>Bacteria</taxon>
        <taxon>Pseudomonadati</taxon>
        <taxon>Pseudomonadota</taxon>
        <taxon>Gammaproteobacteria</taxon>
        <taxon>Enterobacterales</taxon>
        <taxon>Erwiniaceae</taxon>
        <taxon>Erwinia</taxon>
    </lineage>
</organism>
<name>A0A451DDK2_9GAMM</name>
<evidence type="ECO:0000256" key="8">
    <source>
        <dbReference type="PROSITE-ProRule" id="PRU00703"/>
    </source>
</evidence>
<dbReference type="InterPro" id="IPR046342">
    <property type="entry name" value="CBS_dom_sf"/>
</dbReference>
<dbReference type="CDD" id="cd05014">
    <property type="entry name" value="SIS_Kpsf"/>
    <property type="match status" value="1"/>
</dbReference>
<evidence type="ECO:0000256" key="2">
    <source>
        <dbReference type="ARBA" id="ARBA00011881"/>
    </source>
</evidence>
<dbReference type="PANTHER" id="PTHR42745:SF1">
    <property type="entry name" value="ARABINOSE 5-PHOSPHATE ISOMERASE KDSD"/>
    <property type="match status" value="1"/>
</dbReference>
<keyword evidence="5 11" id="KW-0413">Isomerase</keyword>
<feature type="domain" description="SIS" evidence="10">
    <location>
        <begin position="41"/>
        <end position="184"/>
    </location>
</feature>
<dbReference type="NCBIfam" id="TIGR00393">
    <property type="entry name" value="kpsF"/>
    <property type="match status" value="1"/>
</dbReference>
<dbReference type="GO" id="GO:0046872">
    <property type="term" value="F:metal ion binding"/>
    <property type="evidence" value="ECO:0007669"/>
    <property type="project" value="UniProtKB-KW"/>
</dbReference>
<feature type="domain" description="CBS" evidence="9">
    <location>
        <begin position="210"/>
        <end position="268"/>
    </location>
</feature>
<dbReference type="InterPro" id="IPR046348">
    <property type="entry name" value="SIS_dom_sf"/>
</dbReference>
<comment type="catalytic activity">
    <reaction evidence="5">
        <text>D-arabinose 5-phosphate = D-ribulose 5-phosphate</text>
        <dbReference type="Rhea" id="RHEA:23104"/>
        <dbReference type="ChEBI" id="CHEBI:57693"/>
        <dbReference type="ChEBI" id="CHEBI:58121"/>
        <dbReference type="EC" id="5.3.1.13"/>
    </reaction>
</comment>